<evidence type="ECO:0000313" key="3">
    <source>
        <dbReference type="Proteomes" id="UP000054324"/>
    </source>
</evidence>
<feature type="region of interest" description="Disordered" evidence="1">
    <location>
        <begin position="53"/>
        <end position="73"/>
    </location>
</feature>
<dbReference type="GeneID" id="20322869"/>
<dbReference type="EMBL" id="KL596850">
    <property type="protein sequence ID" value="KER23417.1"/>
    <property type="molecule type" value="Genomic_DNA"/>
</dbReference>
<dbReference type="Proteomes" id="UP000054324">
    <property type="component" value="Unassembled WGS sequence"/>
</dbReference>
<proteinExistence type="predicted"/>
<dbReference type="RefSeq" id="XP_009172828.1">
    <property type="nucleotide sequence ID" value="XM_009174564.1"/>
</dbReference>
<dbReference type="OrthoDB" id="10071111at2759"/>
<protein>
    <submittedName>
        <fullName evidence="2">Uncharacterized protein</fullName>
    </submittedName>
</protein>
<dbReference type="AlphaFoldDB" id="A0A074ZCR5"/>
<accession>A0A074ZCR5</accession>
<sequence>MGTPRRATSMVGDIVRRLSRALNGVHAVLHDVDPETVYINGWRDCKSWPSRAPSGAHASELSPSVHSSPPRRALDSSLTVQDLCTNLSAPACNAQLPTPYPQIIGERNCGSYKHCTATTRSYIITGRRGGIHPLYPAPTMSPRLVMKRLQSNCQARRTDQQPDGNFARCNIRETGTTKLEETRPFASVKIKKHSAVAPFRSLPAMPTDVCTRAGILSGCLSPDRESREAEAGFEPRTFRHGARWTKWLEREFTDRKIRGSNPTSATRLLLSRLGRPGSIPDVVTPCGMAARHRKAVTPFRCLAVMPHEESVRTKRVPGCPNRDGSQQAEVGFEPRTLQSEGNSLYILRQFANAPGSISIPEVAKIDRRASGRASIEKLNRNSERGQSYFPLLKNSFTHPDLEEPLSHFVDWFYSY</sequence>
<gene>
    <name evidence="2" type="ORF">T265_08690</name>
</gene>
<dbReference type="KEGG" id="ovi:T265_08690"/>
<evidence type="ECO:0000313" key="2">
    <source>
        <dbReference type="EMBL" id="KER23417.1"/>
    </source>
</evidence>
<organism evidence="2 3">
    <name type="scientific">Opisthorchis viverrini</name>
    <name type="common">Southeast Asian liver fluke</name>
    <dbReference type="NCBI Taxonomy" id="6198"/>
    <lineage>
        <taxon>Eukaryota</taxon>
        <taxon>Metazoa</taxon>
        <taxon>Spiralia</taxon>
        <taxon>Lophotrochozoa</taxon>
        <taxon>Platyhelminthes</taxon>
        <taxon>Trematoda</taxon>
        <taxon>Digenea</taxon>
        <taxon>Opisthorchiida</taxon>
        <taxon>Opisthorchiata</taxon>
        <taxon>Opisthorchiidae</taxon>
        <taxon>Opisthorchis</taxon>
    </lineage>
</organism>
<dbReference type="CTD" id="20322869"/>
<evidence type="ECO:0000256" key="1">
    <source>
        <dbReference type="SAM" id="MobiDB-lite"/>
    </source>
</evidence>
<reference evidence="2 3" key="1">
    <citation type="submission" date="2013-11" db="EMBL/GenBank/DDBJ databases">
        <title>Opisthorchis viverrini - life in the bile duct.</title>
        <authorList>
            <person name="Young N.D."/>
            <person name="Nagarajan N."/>
            <person name="Lin S.J."/>
            <person name="Korhonen P.K."/>
            <person name="Jex A.R."/>
            <person name="Hall R.S."/>
            <person name="Safavi-Hemami H."/>
            <person name="Kaewkong W."/>
            <person name="Bertrand D."/>
            <person name="Gao S."/>
            <person name="Seet Q."/>
            <person name="Wongkham S."/>
            <person name="Teh B.T."/>
            <person name="Wongkham C."/>
            <person name="Intapan P.M."/>
            <person name="Maleewong W."/>
            <person name="Yang X."/>
            <person name="Hu M."/>
            <person name="Wang Z."/>
            <person name="Hofmann A."/>
            <person name="Sternberg P.W."/>
            <person name="Tan P."/>
            <person name="Wang J."/>
            <person name="Gasser R.B."/>
        </authorList>
    </citation>
    <scope>NUCLEOTIDE SEQUENCE [LARGE SCALE GENOMIC DNA]</scope>
</reference>
<keyword evidence="3" id="KW-1185">Reference proteome</keyword>
<name>A0A074ZCR5_OPIVI</name>